<feature type="transmembrane region" description="Helical" evidence="1">
    <location>
        <begin position="112"/>
        <end position="129"/>
    </location>
</feature>
<feature type="transmembrane region" description="Helical" evidence="1">
    <location>
        <begin position="199"/>
        <end position="222"/>
    </location>
</feature>
<comment type="caution">
    <text evidence="2">The sequence shown here is derived from an EMBL/GenBank/DDBJ whole genome shotgun (WGS) entry which is preliminary data.</text>
</comment>
<reference evidence="2" key="1">
    <citation type="journal article" date="2020" name="Stud. Mycol.">
        <title>101 Dothideomycetes genomes: a test case for predicting lifestyles and emergence of pathogens.</title>
        <authorList>
            <person name="Haridas S."/>
            <person name="Albert R."/>
            <person name="Binder M."/>
            <person name="Bloem J."/>
            <person name="Labutti K."/>
            <person name="Salamov A."/>
            <person name="Andreopoulos B."/>
            <person name="Baker S."/>
            <person name="Barry K."/>
            <person name="Bills G."/>
            <person name="Bluhm B."/>
            <person name="Cannon C."/>
            <person name="Castanera R."/>
            <person name="Culley D."/>
            <person name="Daum C."/>
            <person name="Ezra D."/>
            <person name="Gonzalez J."/>
            <person name="Henrissat B."/>
            <person name="Kuo A."/>
            <person name="Liang C."/>
            <person name="Lipzen A."/>
            <person name="Lutzoni F."/>
            <person name="Magnuson J."/>
            <person name="Mondo S."/>
            <person name="Nolan M."/>
            <person name="Ohm R."/>
            <person name="Pangilinan J."/>
            <person name="Park H.-J."/>
            <person name="Ramirez L."/>
            <person name="Alfaro M."/>
            <person name="Sun H."/>
            <person name="Tritt A."/>
            <person name="Yoshinaga Y."/>
            <person name="Zwiers L.-H."/>
            <person name="Turgeon B."/>
            <person name="Goodwin S."/>
            <person name="Spatafora J."/>
            <person name="Crous P."/>
            <person name="Grigoriev I."/>
        </authorList>
    </citation>
    <scope>NUCLEOTIDE SEQUENCE</scope>
    <source>
        <strain evidence="2">CBS 110217</strain>
    </source>
</reference>
<sequence>MSSATMRTAVLQATIIFTISQILGHHLSENMFDEVWKDEVFLNMTSVLNQTTPYASANSTSRRLTIESGTTTNTTSLNRALTINNATSINATTTNTSSSSQSIYSWKLPREVAIMVVISALQYYWFIWLEKMLPARPRRKDVPYQRHEKIEESEGREEEIVKRWIAQGRVKRASLNWCNTFLKWVVELTIGRLWYHAHLFFNFTGTYFSTTPLAMLVAFIIIPAHKQIVFMESAQLVETVFFVTLVRLFAVWVVKTSFVQDMMRNVTSSALDGSMNQGAKGPGFKNEL</sequence>
<dbReference type="Proteomes" id="UP000799777">
    <property type="component" value="Unassembled WGS sequence"/>
</dbReference>
<name>A0A9P4LQU9_9PLEO</name>
<dbReference type="OrthoDB" id="10267969at2759"/>
<keyword evidence="1" id="KW-1133">Transmembrane helix</keyword>
<gene>
    <name evidence="2" type="ORF">EK21DRAFT_59322</name>
</gene>
<accession>A0A9P4LQU9</accession>
<dbReference type="AlphaFoldDB" id="A0A9P4LQU9"/>
<protein>
    <submittedName>
        <fullName evidence="2">Uncharacterized protein</fullName>
    </submittedName>
</protein>
<feature type="transmembrane region" description="Helical" evidence="1">
    <location>
        <begin position="234"/>
        <end position="254"/>
    </location>
</feature>
<evidence type="ECO:0000313" key="2">
    <source>
        <dbReference type="EMBL" id="KAF2033122.1"/>
    </source>
</evidence>
<dbReference type="EMBL" id="ML978168">
    <property type="protein sequence ID" value="KAF2033122.1"/>
    <property type="molecule type" value="Genomic_DNA"/>
</dbReference>
<organism evidence="2 3">
    <name type="scientific">Setomelanomma holmii</name>
    <dbReference type="NCBI Taxonomy" id="210430"/>
    <lineage>
        <taxon>Eukaryota</taxon>
        <taxon>Fungi</taxon>
        <taxon>Dikarya</taxon>
        <taxon>Ascomycota</taxon>
        <taxon>Pezizomycotina</taxon>
        <taxon>Dothideomycetes</taxon>
        <taxon>Pleosporomycetidae</taxon>
        <taxon>Pleosporales</taxon>
        <taxon>Pleosporineae</taxon>
        <taxon>Phaeosphaeriaceae</taxon>
        <taxon>Setomelanomma</taxon>
    </lineage>
</organism>
<keyword evidence="1" id="KW-0472">Membrane</keyword>
<evidence type="ECO:0000313" key="3">
    <source>
        <dbReference type="Proteomes" id="UP000799777"/>
    </source>
</evidence>
<keyword evidence="1" id="KW-0812">Transmembrane</keyword>
<evidence type="ECO:0000256" key="1">
    <source>
        <dbReference type="SAM" id="Phobius"/>
    </source>
</evidence>
<proteinExistence type="predicted"/>
<keyword evidence="3" id="KW-1185">Reference proteome</keyword>